<accession>A0ABN2AAM0</accession>
<comment type="caution">
    <text evidence="2">The sequence shown here is derived from an EMBL/GenBank/DDBJ whole genome shotgun (WGS) entry which is preliminary data.</text>
</comment>
<reference evidence="2 3" key="1">
    <citation type="journal article" date="2019" name="Int. J. Syst. Evol. Microbiol.">
        <title>The Global Catalogue of Microorganisms (GCM) 10K type strain sequencing project: providing services to taxonomists for standard genome sequencing and annotation.</title>
        <authorList>
            <consortium name="The Broad Institute Genomics Platform"/>
            <consortium name="The Broad Institute Genome Sequencing Center for Infectious Disease"/>
            <person name="Wu L."/>
            <person name="Ma J."/>
        </authorList>
    </citation>
    <scope>NUCLEOTIDE SEQUENCE [LARGE SCALE GENOMIC DNA]</scope>
    <source>
        <strain evidence="2 3">JCM 13318</strain>
    </source>
</reference>
<dbReference type="Pfam" id="PF06114">
    <property type="entry name" value="Peptidase_M78"/>
    <property type="match status" value="1"/>
</dbReference>
<protein>
    <recommendedName>
        <fullName evidence="1">IrrE N-terminal-like domain-containing protein</fullName>
    </recommendedName>
</protein>
<dbReference type="EMBL" id="BAAALX010000009">
    <property type="protein sequence ID" value="GAA1513539.1"/>
    <property type="molecule type" value="Genomic_DNA"/>
</dbReference>
<proteinExistence type="predicted"/>
<keyword evidence="3" id="KW-1185">Reference proteome</keyword>
<gene>
    <name evidence="2" type="ORF">GCM10009690_15570</name>
</gene>
<feature type="domain" description="IrrE N-terminal-like" evidence="1">
    <location>
        <begin position="33"/>
        <end position="119"/>
    </location>
</feature>
<dbReference type="RefSeq" id="WP_173151276.1">
    <property type="nucleotide sequence ID" value="NZ_BAAALX010000009.1"/>
</dbReference>
<evidence type="ECO:0000313" key="3">
    <source>
        <dbReference type="Proteomes" id="UP001500177"/>
    </source>
</evidence>
<organism evidence="2 3">
    <name type="scientific">Brevibacterium permense</name>
    <dbReference type="NCBI Taxonomy" id="234834"/>
    <lineage>
        <taxon>Bacteria</taxon>
        <taxon>Bacillati</taxon>
        <taxon>Actinomycetota</taxon>
        <taxon>Actinomycetes</taxon>
        <taxon>Micrococcales</taxon>
        <taxon>Brevibacteriaceae</taxon>
        <taxon>Brevibacterium</taxon>
    </lineage>
</organism>
<dbReference type="Proteomes" id="UP001500177">
    <property type="component" value="Unassembled WGS sequence"/>
</dbReference>
<name>A0ABN2AAM0_9MICO</name>
<evidence type="ECO:0000259" key="1">
    <source>
        <dbReference type="Pfam" id="PF06114"/>
    </source>
</evidence>
<evidence type="ECO:0000313" key="2">
    <source>
        <dbReference type="EMBL" id="GAA1513539.1"/>
    </source>
</evidence>
<dbReference type="InterPro" id="IPR010359">
    <property type="entry name" value="IrrE_HExxH"/>
</dbReference>
<sequence>MSVFPHPWKALRELDTVAVSWRDDLPPPVHAVTNGRNIIWMAKNLLQVERRCALQHELIHIEHGHTCRQNSRIEAQVRQITAERLIPARLLFRAWKAALSVEEWAESLWVTPAVLADRLDHLSPDEQHTAEQLKASARERGAD</sequence>